<feature type="transmembrane region" description="Helical" evidence="1">
    <location>
        <begin position="66"/>
        <end position="94"/>
    </location>
</feature>
<feature type="transmembrane region" description="Helical" evidence="1">
    <location>
        <begin position="188"/>
        <end position="214"/>
    </location>
</feature>
<keyword evidence="1" id="KW-1133">Transmembrane helix</keyword>
<evidence type="ECO:0000313" key="3">
    <source>
        <dbReference type="Proteomes" id="UP000033452"/>
    </source>
</evidence>
<feature type="transmembrane region" description="Helical" evidence="1">
    <location>
        <begin position="149"/>
        <end position="176"/>
    </location>
</feature>
<feature type="transmembrane region" description="Helical" evidence="1">
    <location>
        <begin position="234"/>
        <end position="252"/>
    </location>
</feature>
<dbReference type="PATRIC" id="fig|43658.5.peg.2059"/>
<name>A0A0F4QRY4_9GAMM</name>
<dbReference type="AlphaFoldDB" id="A0A0F4QRY4"/>
<dbReference type="Pfam" id="PF14897">
    <property type="entry name" value="EpsG"/>
    <property type="match status" value="1"/>
</dbReference>
<evidence type="ECO:0008006" key="4">
    <source>
        <dbReference type="Google" id="ProtNLM"/>
    </source>
</evidence>
<feature type="transmembrane region" description="Helical" evidence="1">
    <location>
        <begin position="100"/>
        <end position="119"/>
    </location>
</feature>
<sequence>MSKTSFKLGNLIFLVLSLPFVLFVGFRGGTPDTQIYYNVLANIDKLDLLNPFVFYQQTGMEIGFGWYAWAISLFTSSNVLLFSIFSILNFYFLYKSSRLLKVNYLFVLVFYLPSAYFFLQQLMQMRQGLAIAITLYAIVRFIYKRELLVSFLLFVVGFLFHQTALFLLVFSVFFYFADSFSKRSRIDFFLLNFFFLVVFIIFFKFFLLDFLIGLSPRLQAYASSDNFSSSVSVINPQVIKTILIIFFVGLCAGPALRRKKAYRYFLYLEFLSLAIRIGFSDFAIMSGRLSTVFSHAEVFILPLVFRDRISAVAKLFILPAYIALQSVITLQMQAPYLLEFYSKPLSLMKNV</sequence>
<evidence type="ECO:0000256" key="1">
    <source>
        <dbReference type="SAM" id="Phobius"/>
    </source>
</evidence>
<reference evidence="2 3" key="1">
    <citation type="journal article" date="2015" name="BMC Genomics">
        <title>Genome mining reveals unlocked bioactive potential of marine Gram-negative bacteria.</title>
        <authorList>
            <person name="Machado H."/>
            <person name="Sonnenschein E.C."/>
            <person name="Melchiorsen J."/>
            <person name="Gram L."/>
        </authorList>
    </citation>
    <scope>NUCLEOTIDE SEQUENCE [LARGE SCALE GENOMIC DNA]</scope>
    <source>
        <strain evidence="2 3">S2471</strain>
    </source>
</reference>
<comment type="caution">
    <text evidence="2">The sequence shown here is derived from an EMBL/GenBank/DDBJ whole genome shotgun (WGS) entry which is preliminary data.</text>
</comment>
<keyword evidence="1" id="KW-0812">Transmembrane</keyword>
<feature type="transmembrane region" description="Helical" evidence="1">
    <location>
        <begin position="126"/>
        <end position="143"/>
    </location>
</feature>
<accession>A0A0F4QRY4</accession>
<keyword evidence="3" id="KW-1185">Reference proteome</keyword>
<feature type="transmembrane region" description="Helical" evidence="1">
    <location>
        <begin position="317"/>
        <end position="338"/>
    </location>
</feature>
<feature type="transmembrane region" description="Helical" evidence="1">
    <location>
        <begin position="6"/>
        <end position="26"/>
    </location>
</feature>
<dbReference type="InterPro" id="IPR049458">
    <property type="entry name" value="EpsG-like"/>
</dbReference>
<evidence type="ECO:0000313" key="2">
    <source>
        <dbReference type="EMBL" id="KJZ09382.1"/>
    </source>
</evidence>
<proteinExistence type="predicted"/>
<keyword evidence="1" id="KW-0472">Membrane</keyword>
<protein>
    <recommendedName>
        <fullName evidence="4">EpsG family protein</fullName>
    </recommendedName>
</protein>
<gene>
    <name evidence="2" type="ORF">TW77_09700</name>
</gene>
<organism evidence="2 3">
    <name type="scientific">Pseudoalteromonas rubra</name>
    <dbReference type="NCBI Taxonomy" id="43658"/>
    <lineage>
        <taxon>Bacteria</taxon>
        <taxon>Pseudomonadati</taxon>
        <taxon>Pseudomonadota</taxon>
        <taxon>Gammaproteobacteria</taxon>
        <taxon>Alteromonadales</taxon>
        <taxon>Pseudoalteromonadaceae</taxon>
        <taxon>Pseudoalteromonas</taxon>
    </lineage>
</organism>
<dbReference type="Proteomes" id="UP000033452">
    <property type="component" value="Unassembled WGS sequence"/>
</dbReference>
<dbReference type="EMBL" id="JXYA01000020">
    <property type="protein sequence ID" value="KJZ09382.1"/>
    <property type="molecule type" value="Genomic_DNA"/>
</dbReference>